<accession>A0A172TZ75</accession>
<dbReference type="AlphaFoldDB" id="A0A172TZ75"/>
<dbReference type="EMBL" id="CP011390">
    <property type="protein sequence ID" value="ANE52174.1"/>
    <property type="molecule type" value="Genomic_DNA"/>
</dbReference>
<evidence type="ECO:0000313" key="1">
    <source>
        <dbReference type="EMBL" id="ANE52174.1"/>
    </source>
</evidence>
<reference evidence="1 2" key="2">
    <citation type="journal article" date="2016" name="Int. J. Syst. Evol. Microbiol.">
        <title>Flavisolibacter tropicus sp. nov., isolated from tropical soil.</title>
        <authorList>
            <person name="Lee J.J."/>
            <person name="Kang M.S."/>
            <person name="Kim G.S."/>
            <person name="Lee C.S."/>
            <person name="Lim S."/>
            <person name="Lee J."/>
            <person name="Roh S.H."/>
            <person name="Kang H."/>
            <person name="Ha J.M."/>
            <person name="Bae S."/>
            <person name="Jung H.Y."/>
            <person name="Kim M.K."/>
        </authorList>
    </citation>
    <scope>NUCLEOTIDE SEQUENCE [LARGE SCALE GENOMIC DNA]</scope>
    <source>
        <strain evidence="1 2">LCS9</strain>
    </source>
</reference>
<name>A0A172TZ75_9BACT</name>
<protein>
    <submittedName>
        <fullName evidence="1">Uncharacterized protein</fullName>
    </submittedName>
</protein>
<keyword evidence="2" id="KW-1185">Reference proteome</keyword>
<evidence type="ECO:0000313" key="2">
    <source>
        <dbReference type="Proteomes" id="UP000077177"/>
    </source>
</evidence>
<dbReference type="KEGG" id="fla:SY85_18415"/>
<dbReference type="Proteomes" id="UP000077177">
    <property type="component" value="Chromosome"/>
</dbReference>
<proteinExistence type="predicted"/>
<organism evidence="1 2">
    <name type="scientific">Flavisolibacter tropicus</name>
    <dbReference type="NCBI Taxonomy" id="1492898"/>
    <lineage>
        <taxon>Bacteria</taxon>
        <taxon>Pseudomonadati</taxon>
        <taxon>Bacteroidota</taxon>
        <taxon>Chitinophagia</taxon>
        <taxon>Chitinophagales</taxon>
        <taxon>Chitinophagaceae</taxon>
        <taxon>Flavisolibacter</taxon>
    </lineage>
</organism>
<gene>
    <name evidence="1" type="ORF">SY85_18415</name>
</gene>
<reference evidence="2" key="1">
    <citation type="submission" date="2015-01" db="EMBL/GenBank/DDBJ databases">
        <title>Flavisolibacter sp./LCS9/ whole genome sequencing.</title>
        <authorList>
            <person name="Kim M.K."/>
            <person name="Srinivasan S."/>
            <person name="Lee J.-J."/>
        </authorList>
    </citation>
    <scope>NUCLEOTIDE SEQUENCE [LARGE SCALE GENOMIC DNA]</scope>
    <source>
        <strain evidence="2">LCS9</strain>
    </source>
</reference>
<sequence>MASKTRDPYFNCHHHSKGWINIQPDPKLTDIGNGFSKNVDPFKIKRIDGNSFHVRYQGTDIQNAVSYGYRIVAADIIIYTN</sequence>